<gene>
    <name evidence="1" type="ORF">Gogos_001572</name>
</gene>
<feature type="non-terminal residue" evidence="1">
    <location>
        <position position="28"/>
    </location>
</feature>
<organism evidence="1 2">
    <name type="scientific">Gossypium gossypioides</name>
    <name type="common">Mexican cotton</name>
    <name type="synonym">Selera gossypioides</name>
    <dbReference type="NCBI Taxonomy" id="34282"/>
    <lineage>
        <taxon>Eukaryota</taxon>
        <taxon>Viridiplantae</taxon>
        <taxon>Streptophyta</taxon>
        <taxon>Embryophyta</taxon>
        <taxon>Tracheophyta</taxon>
        <taxon>Spermatophyta</taxon>
        <taxon>Magnoliopsida</taxon>
        <taxon>eudicotyledons</taxon>
        <taxon>Gunneridae</taxon>
        <taxon>Pentapetalae</taxon>
        <taxon>rosids</taxon>
        <taxon>malvids</taxon>
        <taxon>Malvales</taxon>
        <taxon>Malvaceae</taxon>
        <taxon>Malvoideae</taxon>
        <taxon>Gossypium</taxon>
    </lineage>
</organism>
<sequence>MNAYYQANGRHDFNCDFNRTGVITSTDP</sequence>
<dbReference type="EMBL" id="JABEZY010000013">
    <property type="protein sequence ID" value="MBA0752768.1"/>
    <property type="molecule type" value="Genomic_DNA"/>
</dbReference>
<evidence type="ECO:0000313" key="1">
    <source>
        <dbReference type="EMBL" id="MBA0752768.1"/>
    </source>
</evidence>
<name>A0A7J9CWN5_GOSGO</name>
<dbReference type="AlphaFoldDB" id="A0A7J9CWN5"/>
<proteinExistence type="predicted"/>
<comment type="caution">
    <text evidence="1">The sequence shown here is derived from an EMBL/GenBank/DDBJ whole genome shotgun (WGS) entry which is preliminary data.</text>
</comment>
<evidence type="ECO:0000313" key="2">
    <source>
        <dbReference type="Proteomes" id="UP000593579"/>
    </source>
</evidence>
<accession>A0A7J9CWN5</accession>
<reference evidence="1 2" key="1">
    <citation type="journal article" date="2019" name="Genome Biol. Evol.">
        <title>Insights into the evolution of the New World diploid cottons (Gossypium, subgenus Houzingenia) based on genome sequencing.</title>
        <authorList>
            <person name="Grover C.E."/>
            <person name="Arick M.A. 2nd"/>
            <person name="Thrash A."/>
            <person name="Conover J.L."/>
            <person name="Sanders W.S."/>
            <person name="Peterson D.G."/>
            <person name="Frelichowski J.E."/>
            <person name="Scheffler J.A."/>
            <person name="Scheffler B.E."/>
            <person name="Wendel J.F."/>
        </authorList>
    </citation>
    <scope>NUCLEOTIDE SEQUENCE [LARGE SCALE GENOMIC DNA]</scope>
    <source>
        <strain evidence="1">5</strain>
        <tissue evidence="1">Leaf</tissue>
    </source>
</reference>
<keyword evidence="2" id="KW-1185">Reference proteome</keyword>
<dbReference type="Proteomes" id="UP000593579">
    <property type="component" value="Unassembled WGS sequence"/>
</dbReference>
<evidence type="ECO:0008006" key="3">
    <source>
        <dbReference type="Google" id="ProtNLM"/>
    </source>
</evidence>
<protein>
    <recommendedName>
        <fullName evidence="3">X8 domain-containing protein</fullName>
    </recommendedName>
</protein>